<dbReference type="EMBL" id="SWCO01000003">
    <property type="protein sequence ID" value="TKB03861.1"/>
    <property type="molecule type" value="Genomic_DNA"/>
</dbReference>
<gene>
    <name evidence="2" type="ORF">E5672_07180</name>
</gene>
<name>A0A4U0ZJT2_9ALTE</name>
<dbReference type="SUPFAM" id="SSF47336">
    <property type="entry name" value="ACP-like"/>
    <property type="match status" value="1"/>
</dbReference>
<organism evidence="2 3">
    <name type="scientific">Alteromonas portus</name>
    <dbReference type="NCBI Taxonomy" id="2565549"/>
    <lineage>
        <taxon>Bacteria</taxon>
        <taxon>Pseudomonadati</taxon>
        <taxon>Pseudomonadota</taxon>
        <taxon>Gammaproteobacteria</taxon>
        <taxon>Alteromonadales</taxon>
        <taxon>Alteromonadaceae</taxon>
        <taxon>Alteromonas/Salinimonas group</taxon>
        <taxon>Alteromonas</taxon>
    </lineage>
</organism>
<reference evidence="2 3" key="1">
    <citation type="submission" date="2019-04" db="EMBL/GenBank/DDBJ databases">
        <title>Alteromonas portus sp. nov., an alginate lyase-excreting marine bacterium.</title>
        <authorList>
            <person name="Huang H."/>
            <person name="Mo K."/>
            <person name="Bao S."/>
        </authorList>
    </citation>
    <scope>NUCLEOTIDE SEQUENCE [LARGE SCALE GENOMIC DNA]</scope>
    <source>
        <strain evidence="2 3">HB161718</strain>
    </source>
</reference>
<feature type="domain" description="Carrier" evidence="1">
    <location>
        <begin position="5"/>
        <end position="82"/>
    </location>
</feature>
<sequence length="440" mass="51063">MNLDSLINTIKHVLTHDMKSQHAEKFSPSARLNEDLYIDSVVLMQMLIQLELSYDIEVPESAISQDDVRTVESLARFILSHQDGSQDEDNTQVQEVPFEDIKVHCFVSCLCESIKASPQVDHRPFYFGVWDADVVVTQEYTLAYHDESVSHDFFIQWYKRIYGVEVTSWYDSKKTKAENIAELESLLDNATASQNIMVMLDMYLLPERENKFNQNPFPHYVMLKKTDNQQRWFMFDPDFRWEGEVERTDVINAITSPHVAGGYLFDSNEIVPSSLNAISQYFEATFFPEQNLLTNAIRKIVIAHRDNLNGKGEELGDALKQIPVLAIRKYAYEHGFAYFWRDIGFPEVTFELWCDEIEKLVSTYKAIQYRAIKLSELAKESKETTLLFEEIIRLLDEQDTTEKQIKSKLNNVYREWLAFHQLHTKADPSLTSACDLEAAV</sequence>
<evidence type="ECO:0000313" key="3">
    <source>
        <dbReference type="Proteomes" id="UP000305471"/>
    </source>
</evidence>
<dbReference type="OrthoDB" id="177586at2"/>
<dbReference type="RefSeq" id="WP_136781576.1">
    <property type="nucleotide sequence ID" value="NZ_SWCO01000003.1"/>
</dbReference>
<dbReference type="PROSITE" id="PS50075">
    <property type="entry name" value="CARRIER"/>
    <property type="match status" value="1"/>
</dbReference>
<dbReference type="InterPro" id="IPR046047">
    <property type="entry name" value="DUF6005"/>
</dbReference>
<dbReference type="InterPro" id="IPR009081">
    <property type="entry name" value="PP-bd_ACP"/>
</dbReference>
<proteinExistence type="predicted"/>
<protein>
    <submittedName>
        <fullName evidence="2">Phosphopantetheine-binding protein</fullName>
    </submittedName>
</protein>
<comment type="caution">
    <text evidence="2">The sequence shown here is derived from an EMBL/GenBank/DDBJ whole genome shotgun (WGS) entry which is preliminary data.</text>
</comment>
<dbReference type="Proteomes" id="UP000305471">
    <property type="component" value="Unassembled WGS sequence"/>
</dbReference>
<dbReference type="Gene3D" id="1.10.1200.10">
    <property type="entry name" value="ACP-like"/>
    <property type="match status" value="1"/>
</dbReference>
<accession>A0A4U0ZJT2</accession>
<evidence type="ECO:0000313" key="2">
    <source>
        <dbReference type="EMBL" id="TKB03861.1"/>
    </source>
</evidence>
<dbReference type="InterPro" id="IPR036736">
    <property type="entry name" value="ACP-like_sf"/>
</dbReference>
<dbReference type="Pfam" id="PF19468">
    <property type="entry name" value="DUF6005"/>
    <property type="match status" value="1"/>
</dbReference>
<evidence type="ECO:0000259" key="1">
    <source>
        <dbReference type="PROSITE" id="PS50075"/>
    </source>
</evidence>
<dbReference type="AlphaFoldDB" id="A0A4U0ZJT2"/>
<keyword evidence="3" id="KW-1185">Reference proteome</keyword>